<protein>
    <submittedName>
        <fullName evidence="7">Uncharacterized protein</fullName>
    </submittedName>
</protein>
<name>A0A1W6ZYJ3_9HYPH</name>
<dbReference type="InterPro" id="IPR015879">
    <property type="entry name" value="Ring_hydroxy_dOase_asu_C_dom"/>
</dbReference>
<dbReference type="KEGG" id="psin:CAK95_27325"/>
<keyword evidence="4" id="KW-0560">Oxidoreductase</keyword>
<dbReference type="InterPro" id="IPR017941">
    <property type="entry name" value="Rieske_2Fe-2S"/>
</dbReference>
<dbReference type="PANTHER" id="PTHR43756:SF1">
    <property type="entry name" value="3-PHENYLPROPIONATE_CINNAMIC ACID DIOXYGENASE SUBUNIT ALPHA"/>
    <property type="match status" value="1"/>
</dbReference>
<dbReference type="SUPFAM" id="SSF55961">
    <property type="entry name" value="Bet v1-like"/>
    <property type="match status" value="1"/>
</dbReference>
<dbReference type="AlphaFoldDB" id="A0A1W6ZYJ3"/>
<keyword evidence="3" id="KW-0479">Metal-binding</keyword>
<keyword evidence="2" id="KW-0001">2Fe-2S</keyword>
<dbReference type="InterPro" id="IPR001663">
    <property type="entry name" value="Rng_hydr_dOase-A"/>
</dbReference>
<dbReference type="PRINTS" id="PR00090">
    <property type="entry name" value="RNGDIOXGNASE"/>
</dbReference>
<reference evidence="7 8" key="1">
    <citation type="submission" date="2017-05" db="EMBL/GenBank/DDBJ databases">
        <title>Full genome sequence of Pseudorhodoplanes sinuspersici.</title>
        <authorList>
            <person name="Dastgheib S.M.M."/>
            <person name="Shavandi M."/>
            <person name="Tirandaz H."/>
        </authorList>
    </citation>
    <scope>NUCLEOTIDE SEQUENCE [LARGE SCALE GENOMIC DNA]</scope>
    <source>
        <strain evidence="7 8">RIPI110</strain>
    </source>
</reference>
<dbReference type="Proteomes" id="UP000194137">
    <property type="component" value="Chromosome"/>
</dbReference>
<dbReference type="Pfam" id="PF00355">
    <property type="entry name" value="Rieske"/>
    <property type="match status" value="1"/>
</dbReference>
<dbReference type="OrthoDB" id="7456916at2"/>
<keyword evidence="6" id="KW-0411">Iron-sulfur</keyword>
<comment type="similarity">
    <text evidence="1">Belongs to the bacterial ring-hydroxylating dioxygenase alpha subunit family.</text>
</comment>
<evidence type="ECO:0000256" key="5">
    <source>
        <dbReference type="ARBA" id="ARBA00023004"/>
    </source>
</evidence>
<evidence type="ECO:0000256" key="3">
    <source>
        <dbReference type="ARBA" id="ARBA00022723"/>
    </source>
</evidence>
<keyword evidence="8" id="KW-1185">Reference proteome</keyword>
<evidence type="ECO:0000256" key="6">
    <source>
        <dbReference type="ARBA" id="ARBA00023014"/>
    </source>
</evidence>
<dbReference type="RefSeq" id="WP_086090835.1">
    <property type="nucleotide sequence ID" value="NZ_CP021112.1"/>
</dbReference>
<dbReference type="Gene3D" id="2.102.10.10">
    <property type="entry name" value="Rieske [2Fe-2S] iron-sulphur domain"/>
    <property type="match status" value="1"/>
</dbReference>
<accession>A0A1W6ZYJ3</accession>
<dbReference type="EMBL" id="CP021112">
    <property type="protein sequence ID" value="ARQ02404.1"/>
    <property type="molecule type" value="Genomic_DNA"/>
</dbReference>
<evidence type="ECO:0000256" key="2">
    <source>
        <dbReference type="ARBA" id="ARBA00022714"/>
    </source>
</evidence>
<evidence type="ECO:0000313" key="8">
    <source>
        <dbReference type="Proteomes" id="UP000194137"/>
    </source>
</evidence>
<dbReference type="SUPFAM" id="SSF50022">
    <property type="entry name" value="ISP domain"/>
    <property type="match status" value="1"/>
</dbReference>
<gene>
    <name evidence="7" type="ORF">CAK95_27325</name>
</gene>
<dbReference type="Gene3D" id="3.90.380.10">
    <property type="entry name" value="Naphthalene 1,2-dioxygenase Alpha Subunit, Chain A, domain 1"/>
    <property type="match status" value="1"/>
</dbReference>
<sequence length="452" mass="51331">MQAYSVDDLSSAVQPARVHRRLYTDPAIFELEMERIFGVAWLYVGHESQVRNPGDYFLTQVGRKAMVVTRDDTGKLRVLHNQCAHRGAMVVASDCGHAKEFQCVYHGWTYHLDGRLKAVPLNHGYPSDFDTKNPRTSMTQVPRVESYRGFIFISQAKDGQSLTDYLGHMATSIDDMIDRAPDGEIEMAGGVFRHAYNANWKLYLENLCDAAHPWFTHRSSIDAAQQQSDDVYSDGTGEIAIRQMRQNGAPYSFWENQVGIWTYPNGHSYLGDYHDDKKLVASMEDPLFRDYIGILEAKKGKDEVKRILEVRRWNSNLYPNLSFMSQFQQLRVVHPISVNRTVVNTYCFRLKGAPEQMFRNTISFANIVNGTGSLVLTDDLEIYNRIGIGLHSDGAEWIEVGRGYHSDVRDEFGGLKGKNSTSEVYIRNMFEAWRGYMLGDKAGAAQAMKESA</sequence>
<dbReference type="PROSITE" id="PS51296">
    <property type="entry name" value="RIESKE"/>
    <property type="match status" value="1"/>
</dbReference>
<dbReference type="GO" id="GO:0051537">
    <property type="term" value="F:2 iron, 2 sulfur cluster binding"/>
    <property type="evidence" value="ECO:0007669"/>
    <property type="project" value="UniProtKB-KW"/>
</dbReference>
<dbReference type="GO" id="GO:0016491">
    <property type="term" value="F:oxidoreductase activity"/>
    <property type="evidence" value="ECO:0007669"/>
    <property type="project" value="UniProtKB-KW"/>
</dbReference>
<evidence type="ECO:0000256" key="1">
    <source>
        <dbReference type="ARBA" id="ARBA00008751"/>
    </source>
</evidence>
<dbReference type="PANTHER" id="PTHR43756">
    <property type="entry name" value="CHOLINE MONOOXYGENASE, CHLOROPLASTIC"/>
    <property type="match status" value="1"/>
</dbReference>
<dbReference type="GO" id="GO:0005506">
    <property type="term" value="F:iron ion binding"/>
    <property type="evidence" value="ECO:0007669"/>
    <property type="project" value="InterPro"/>
</dbReference>
<evidence type="ECO:0000313" key="7">
    <source>
        <dbReference type="EMBL" id="ARQ02404.1"/>
    </source>
</evidence>
<organism evidence="7 8">
    <name type="scientific">Pseudorhodoplanes sinuspersici</name>
    <dbReference type="NCBI Taxonomy" id="1235591"/>
    <lineage>
        <taxon>Bacteria</taxon>
        <taxon>Pseudomonadati</taxon>
        <taxon>Pseudomonadota</taxon>
        <taxon>Alphaproteobacteria</taxon>
        <taxon>Hyphomicrobiales</taxon>
        <taxon>Pseudorhodoplanes</taxon>
    </lineage>
</organism>
<keyword evidence="5" id="KW-0408">Iron</keyword>
<proteinExistence type="inferred from homology"/>
<dbReference type="STRING" id="1235591.CAK95_27325"/>
<dbReference type="Pfam" id="PF00848">
    <property type="entry name" value="Ring_hydroxyl_A"/>
    <property type="match status" value="1"/>
</dbReference>
<dbReference type="InterPro" id="IPR036922">
    <property type="entry name" value="Rieske_2Fe-2S_sf"/>
</dbReference>
<evidence type="ECO:0000256" key="4">
    <source>
        <dbReference type="ARBA" id="ARBA00023002"/>
    </source>
</evidence>